<dbReference type="AlphaFoldDB" id="A0A1D1VKR9"/>
<organism evidence="1 2">
    <name type="scientific">Ramazzottius varieornatus</name>
    <name type="common">Water bear</name>
    <name type="synonym">Tardigrade</name>
    <dbReference type="NCBI Taxonomy" id="947166"/>
    <lineage>
        <taxon>Eukaryota</taxon>
        <taxon>Metazoa</taxon>
        <taxon>Ecdysozoa</taxon>
        <taxon>Tardigrada</taxon>
        <taxon>Eutardigrada</taxon>
        <taxon>Parachela</taxon>
        <taxon>Hypsibioidea</taxon>
        <taxon>Ramazzottiidae</taxon>
        <taxon>Ramazzottius</taxon>
    </lineage>
</organism>
<name>A0A1D1VKR9_RAMVA</name>
<evidence type="ECO:0000313" key="2">
    <source>
        <dbReference type="Proteomes" id="UP000186922"/>
    </source>
</evidence>
<keyword evidence="2" id="KW-1185">Reference proteome</keyword>
<gene>
    <name evidence="1" type="primary">RvY_12802</name>
    <name evidence="1" type="synonym">RvY_12802.2</name>
    <name evidence="1" type="ORF">RvY_12802-2</name>
</gene>
<protein>
    <submittedName>
        <fullName evidence="1">Uncharacterized protein</fullName>
    </submittedName>
</protein>
<dbReference type="Proteomes" id="UP000186922">
    <property type="component" value="Unassembled WGS sequence"/>
</dbReference>
<comment type="caution">
    <text evidence="1">The sequence shown here is derived from an EMBL/GenBank/DDBJ whole genome shotgun (WGS) entry which is preliminary data.</text>
</comment>
<sequence length="121" mass="13674">MGSIDLSVCLARKKTRNQPMYNRKLLIGSMTDVFTLCENLEKLINLPKSSRTTAIELCCPLFVLPQQVYERVVLDEWTHNAGVSMSGTTTVENGELPSTGRRIHRRLFSPSRESCRSRASE</sequence>
<evidence type="ECO:0000313" key="1">
    <source>
        <dbReference type="EMBL" id="GAV02207.1"/>
    </source>
</evidence>
<reference evidence="1 2" key="1">
    <citation type="journal article" date="2016" name="Nat. Commun.">
        <title>Extremotolerant tardigrade genome and improved radiotolerance of human cultured cells by tardigrade-unique protein.</title>
        <authorList>
            <person name="Hashimoto T."/>
            <person name="Horikawa D.D."/>
            <person name="Saito Y."/>
            <person name="Kuwahara H."/>
            <person name="Kozuka-Hata H."/>
            <person name="Shin-I T."/>
            <person name="Minakuchi Y."/>
            <person name="Ohishi K."/>
            <person name="Motoyama A."/>
            <person name="Aizu T."/>
            <person name="Enomoto A."/>
            <person name="Kondo K."/>
            <person name="Tanaka S."/>
            <person name="Hara Y."/>
            <person name="Koshikawa S."/>
            <person name="Sagara H."/>
            <person name="Miura T."/>
            <person name="Yokobori S."/>
            <person name="Miyagawa K."/>
            <person name="Suzuki Y."/>
            <person name="Kubo T."/>
            <person name="Oyama M."/>
            <person name="Kohara Y."/>
            <person name="Fujiyama A."/>
            <person name="Arakawa K."/>
            <person name="Katayama T."/>
            <person name="Toyoda A."/>
            <person name="Kunieda T."/>
        </authorList>
    </citation>
    <scope>NUCLEOTIDE SEQUENCE [LARGE SCALE GENOMIC DNA]</scope>
    <source>
        <strain evidence="1 2">YOKOZUNA-1</strain>
    </source>
</reference>
<dbReference type="EMBL" id="BDGG01000008">
    <property type="protein sequence ID" value="GAV02207.1"/>
    <property type="molecule type" value="Genomic_DNA"/>
</dbReference>
<accession>A0A1D1VKR9</accession>
<proteinExistence type="predicted"/>